<keyword evidence="10" id="KW-1185">Reference proteome</keyword>
<gene>
    <name evidence="9" type="ORF">BJ997_000852</name>
    <name evidence="8" type="ORF">GY21_03915</name>
</gene>
<dbReference type="InterPro" id="IPR006137">
    <property type="entry name" value="NADH_UbQ_OxRdtase-like_20kDa"/>
</dbReference>
<dbReference type="GO" id="GO:0046872">
    <property type="term" value="F:metal ion binding"/>
    <property type="evidence" value="ECO:0007669"/>
    <property type="project" value="UniProtKB-KW"/>
</dbReference>
<dbReference type="AlphaFoldDB" id="A0A099JQA3"/>
<name>A0A099JQA3_9MICO</name>
<dbReference type="SUPFAM" id="SSF56770">
    <property type="entry name" value="HydA/Nqo6-like"/>
    <property type="match status" value="1"/>
</dbReference>
<reference evidence="8 10" key="1">
    <citation type="submission" date="2014-08" db="EMBL/GenBank/DDBJ databases">
        <authorList>
            <person name="Sisinthy S."/>
        </authorList>
    </citation>
    <scope>NUCLEOTIDE SEQUENCE [LARGE SCALE GENOMIC DNA]</scope>
    <source>
        <strain evidence="8 10">RuG17</strain>
    </source>
</reference>
<evidence type="ECO:0000313" key="10">
    <source>
        <dbReference type="Proteomes" id="UP000029864"/>
    </source>
</evidence>
<feature type="domain" description="NADH:ubiquinone oxidoreductase-like 20kDa subunit" evidence="7">
    <location>
        <begin position="47"/>
        <end position="157"/>
    </location>
</feature>
<comment type="cofactor">
    <cofactor evidence="1">
        <name>[4Fe-4S] cluster</name>
        <dbReference type="ChEBI" id="CHEBI:49883"/>
    </cofactor>
</comment>
<dbReference type="PANTHER" id="PTHR42989:SF1">
    <property type="entry name" value="FORMATE HYDROGENLYASE SUBUNIT 7-RELATED"/>
    <property type="match status" value="1"/>
</dbReference>
<dbReference type="STRING" id="1001240.GY21_03915"/>
<evidence type="ECO:0000256" key="1">
    <source>
        <dbReference type="ARBA" id="ARBA00001966"/>
    </source>
</evidence>
<organism evidence="8 10">
    <name type="scientific">Cryobacterium roopkundense</name>
    <dbReference type="NCBI Taxonomy" id="1001240"/>
    <lineage>
        <taxon>Bacteria</taxon>
        <taxon>Bacillati</taxon>
        <taxon>Actinomycetota</taxon>
        <taxon>Actinomycetes</taxon>
        <taxon>Micrococcales</taxon>
        <taxon>Microbacteriaceae</taxon>
        <taxon>Cryobacterium</taxon>
    </lineage>
</organism>
<dbReference type="Gene3D" id="3.40.50.12280">
    <property type="match status" value="1"/>
</dbReference>
<evidence type="ECO:0000256" key="6">
    <source>
        <dbReference type="ARBA" id="ARBA00023014"/>
    </source>
</evidence>
<dbReference type="Proteomes" id="UP000561726">
    <property type="component" value="Unassembled WGS sequence"/>
</dbReference>
<dbReference type="EMBL" id="JACHBQ010000001">
    <property type="protein sequence ID" value="MBB5640304.1"/>
    <property type="molecule type" value="Genomic_DNA"/>
</dbReference>
<evidence type="ECO:0000313" key="11">
    <source>
        <dbReference type="Proteomes" id="UP000561726"/>
    </source>
</evidence>
<evidence type="ECO:0000259" key="7">
    <source>
        <dbReference type="Pfam" id="PF01058"/>
    </source>
</evidence>
<dbReference type="EMBL" id="JPXF01000009">
    <property type="protein sequence ID" value="KGJ79807.1"/>
    <property type="molecule type" value="Genomic_DNA"/>
</dbReference>
<proteinExistence type="inferred from homology"/>
<dbReference type="GO" id="GO:0051539">
    <property type="term" value="F:4 iron, 4 sulfur cluster binding"/>
    <property type="evidence" value="ECO:0007669"/>
    <property type="project" value="UniProtKB-KW"/>
</dbReference>
<evidence type="ECO:0000256" key="4">
    <source>
        <dbReference type="ARBA" id="ARBA00022723"/>
    </source>
</evidence>
<accession>A0A099JQA3</accession>
<dbReference type="InterPro" id="IPR052375">
    <property type="entry name" value="Complex_I_20kDa-like"/>
</dbReference>
<keyword evidence="4" id="KW-0479">Metal-binding</keyword>
<keyword evidence="3" id="KW-0004">4Fe-4S</keyword>
<dbReference type="Pfam" id="PF01058">
    <property type="entry name" value="Oxidored_q6"/>
    <property type="match status" value="1"/>
</dbReference>
<keyword evidence="5" id="KW-0408">Iron</keyword>
<protein>
    <submittedName>
        <fullName evidence="9">Ni,Fe-hydrogenase III small subunit</fullName>
    </submittedName>
    <submittedName>
        <fullName evidence="8">Oxidoreductase</fullName>
    </submittedName>
</protein>
<evidence type="ECO:0000313" key="8">
    <source>
        <dbReference type="EMBL" id="KGJ79807.1"/>
    </source>
</evidence>
<dbReference type="Proteomes" id="UP000029864">
    <property type="component" value="Unassembled WGS sequence"/>
</dbReference>
<dbReference type="PANTHER" id="PTHR42989">
    <property type="entry name" value="HYDROGENASE-4 COMPONENT I"/>
    <property type="match status" value="1"/>
</dbReference>
<comment type="similarity">
    <text evidence="2">Belongs to the complex I 20 kDa subunit family.</text>
</comment>
<evidence type="ECO:0000256" key="3">
    <source>
        <dbReference type="ARBA" id="ARBA00022485"/>
    </source>
</evidence>
<keyword evidence="6" id="KW-0411">Iron-sulfur</keyword>
<sequence length="161" mass="16939">MSVLRLATLIRRGGRIAEPAPVAPPLFPGAEVFGGSVQVRFINAGGCNDCPPEVSAAFGPVYDVERYGVRLTPSPRHADVLVITGAVTRNMAEPLRRTIEATPTPRFVIAVGDCALTGGIFAHGYGIAGPVSDFVHVDLEVPGSPPAPDDIVQALRRMTGR</sequence>
<dbReference type="eggNOG" id="COG3260">
    <property type="taxonomic scope" value="Bacteria"/>
</dbReference>
<comment type="caution">
    <text evidence="8">The sequence shown here is derived from an EMBL/GenBank/DDBJ whole genome shotgun (WGS) entry which is preliminary data.</text>
</comment>
<evidence type="ECO:0000313" key="9">
    <source>
        <dbReference type="EMBL" id="MBB5640304.1"/>
    </source>
</evidence>
<evidence type="ECO:0000256" key="5">
    <source>
        <dbReference type="ARBA" id="ARBA00023004"/>
    </source>
</evidence>
<reference evidence="9 11" key="2">
    <citation type="submission" date="2020-08" db="EMBL/GenBank/DDBJ databases">
        <title>Sequencing the genomes of 1000 actinobacteria strains.</title>
        <authorList>
            <person name="Klenk H.-P."/>
        </authorList>
    </citation>
    <scope>NUCLEOTIDE SEQUENCE [LARGE SCALE GENOMIC DNA]</scope>
    <source>
        <strain evidence="9 11">DSM 21065</strain>
    </source>
</reference>
<evidence type="ECO:0000256" key="2">
    <source>
        <dbReference type="ARBA" id="ARBA00009173"/>
    </source>
</evidence>
<dbReference type="RefSeq" id="WP_084141055.1">
    <property type="nucleotide sequence ID" value="NZ_JACHBQ010000001.1"/>
</dbReference>
<dbReference type="OrthoDB" id="9786737at2"/>